<gene>
    <name evidence="1" type="ORF">LOX96_17230</name>
</gene>
<accession>A0A9X2D3L6</accession>
<dbReference type="Proteomes" id="UP001139721">
    <property type="component" value="Unassembled WGS sequence"/>
</dbReference>
<sequence length="55" mass="5781">MANLISLMIKVSCLDAVATVESESGSPELVAHYWGLPSVSIQAALAVIHSKKKEG</sequence>
<dbReference type="AlphaFoldDB" id="A0A9X2D3L6"/>
<name>A0A9X2D3L6_9GAMM</name>
<dbReference type="RefSeq" id="WP_250424716.1">
    <property type="nucleotide sequence ID" value="NZ_JAJKBJ010000045.1"/>
</dbReference>
<comment type="caution">
    <text evidence="1">The sequence shown here is derived from an EMBL/GenBank/DDBJ whole genome shotgun (WGS) entry which is preliminary data.</text>
</comment>
<organism evidence="1 2">
    <name type="scientific">Legionella maioricensis</name>
    <dbReference type="NCBI Taxonomy" id="2896528"/>
    <lineage>
        <taxon>Bacteria</taxon>
        <taxon>Pseudomonadati</taxon>
        <taxon>Pseudomonadota</taxon>
        <taxon>Gammaproteobacteria</taxon>
        <taxon>Legionellales</taxon>
        <taxon>Legionellaceae</taxon>
        <taxon>Legionella</taxon>
    </lineage>
</organism>
<dbReference type="EMBL" id="JAJKBJ010000045">
    <property type="protein sequence ID" value="MCL9685843.1"/>
    <property type="molecule type" value="Genomic_DNA"/>
</dbReference>
<keyword evidence="2" id="KW-1185">Reference proteome</keyword>
<proteinExistence type="predicted"/>
<reference evidence="1" key="1">
    <citation type="submission" date="2021-11" db="EMBL/GenBank/DDBJ databases">
        <title>Legionella maioricencis sp. nov., a new species isolated from hot water samples in Mallorca.</title>
        <authorList>
            <person name="Crespi S."/>
            <person name="Drasar V."/>
            <person name="Salva-Serra F."/>
            <person name="Jaen-Luchoro D."/>
            <person name="Pineiro-Iglesias B."/>
            <person name="Aliaga F."/>
            <person name="Fernandez-Juarez V."/>
            <person name="Coll G."/>
            <person name="Moore E.R.B."/>
            <person name="Bennasar-Figueras A."/>
        </authorList>
    </citation>
    <scope>NUCLEOTIDE SEQUENCE</scope>
    <source>
        <strain evidence="1">HCPI-6</strain>
    </source>
</reference>
<protein>
    <submittedName>
        <fullName evidence="1">Uncharacterized protein</fullName>
    </submittedName>
</protein>
<evidence type="ECO:0000313" key="1">
    <source>
        <dbReference type="EMBL" id="MCL9685843.1"/>
    </source>
</evidence>
<evidence type="ECO:0000313" key="2">
    <source>
        <dbReference type="Proteomes" id="UP001139721"/>
    </source>
</evidence>